<feature type="region of interest" description="Disordered" evidence="1">
    <location>
        <begin position="1"/>
        <end position="134"/>
    </location>
</feature>
<feature type="compositionally biased region" description="Low complexity" evidence="1">
    <location>
        <begin position="305"/>
        <end position="321"/>
    </location>
</feature>
<feature type="region of interest" description="Disordered" evidence="1">
    <location>
        <begin position="180"/>
        <end position="223"/>
    </location>
</feature>
<proteinExistence type="predicted"/>
<feature type="region of interest" description="Disordered" evidence="1">
    <location>
        <begin position="242"/>
        <end position="262"/>
    </location>
</feature>
<keyword evidence="3" id="KW-1185">Reference proteome</keyword>
<organism evidence="2 3">
    <name type="scientific">Nocardiopsis ansamitocini</name>
    <dbReference type="NCBI Taxonomy" id="1670832"/>
    <lineage>
        <taxon>Bacteria</taxon>
        <taxon>Bacillati</taxon>
        <taxon>Actinomycetota</taxon>
        <taxon>Actinomycetes</taxon>
        <taxon>Streptosporangiales</taxon>
        <taxon>Nocardiopsidaceae</taxon>
        <taxon>Nocardiopsis</taxon>
    </lineage>
</organism>
<gene>
    <name evidence="2" type="ORF">Nans01_28230</name>
</gene>
<feature type="compositionally biased region" description="Low complexity" evidence="1">
    <location>
        <begin position="112"/>
        <end position="134"/>
    </location>
</feature>
<evidence type="ECO:0000256" key="1">
    <source>
        <dbReference type="SAM" id="MobiDB-lite"/>
    </source>
</evidence>
<feature type="compositionally biased region" description="Low complexity" evidence="1">
    <location>
        <begin position="180"/>
        <end position="189"/>
    </location>
</feature>
<name>A0A9W6P7J6_9ACTN</name>
<evidence type="ECO:0000313" key="3">
    <source>
        <dbReference type="Proteomes" id="UP001165092"/>
    </source>
</evidence>
<dbReference type="Proteomes" id="UP001165092">
    <property type="component" value="Unassembled WGS sequence"/>
</dbReference>
<protein>
    <submittedName>
        <fullName evidence="2">Uncharacterized protein</fullName>
    </submittedName>
</protein>
<reference evidence="2" key="1">
    <citation type="submission" date="2023-02" db="EMBL/GenBank/DDBJ databases">
        <title>Nocardiopsis ansamitocini NBRC 112285.</title>
        <authorList>
            <person name="Ichikawa N."/>
            <person name="Sato H."/>
            <person name="Tonouchi N."/>
        </authorList>
    </citation>
    <scope>NUCLEOTIDE SEQUENCE</scope>
    <source>
        <strain evidence="2">NBRC 112285</strain>
    </source>
</reference>
<evidence type="ECO:0000313" key="2">
    <source>
        <dbReference type="EMBL" id="GLU48472.1"/>
    </source>
</evidence>
<feature type="compositionally biased region" description="Low complexity" evidence="1">
    <location>
        <begin position="52"/>
        <end position="88"/>
    </location>
</feature>
<feature type="compositionally biased region" description="Low complexity" evidence="1">
    <location>
        <begin position="201"/>
        <end position="219"/>
    </location>
</feature>
<accession>A0A9W6P7J6</accession>
<comment type="caution">
    <text evidence="2">The sequence shown here is derived from an EMBL/GenBank/DDBJ whole genome shotgun (WGS) entry which is preliminary data.</text>
</comment>
<dbReference type="EMBL" id="BSQG01000004">
    <property type="protein sequence ID" value="GLU48472.1"/>
    <property type="molecule type" value="Genomic_DNA"/>
</dbReference>
<feature type="region of interest" description="Disordered" evidence="1">
    <location>
        <begin position="305"/>
        <end position="343"/>
    </location>
</feature>
<feature type="compositionally biased region" description="Low complexity" evidence="1">
    <location>
        <begin position="1"/>
        <end position="32"/>
    </location>
</feature>
<dbReference type="AlphaFoldDB" id="A0A9W6P7J6"/>
<sequence length="355" mass="36123">MVHTSPTATTPRTTTATTPTANRGAPAPNRRTTSGRFPSAAISDTVRTTPDNNDTNAAPHANAAPTATTAPTTRPAPAATTASANGTTECPTARGPNTAITDAPTAPYSTNAAPKATTAARPTTRPSRARAPSAVMRAYPANAKNTIPAAANTPDNPCQRPCNARFDTCAAPLPHATTTTATTTATTTTNSSRTTHSDNRTPTTTATAAATTSTAPATPGACGHTYTPNTSAITAHDAIFPTTNAHPAKNPHASPKRSRPYTYVPPGSGCRAANRADDEALQHATTQAITNANGSHTPAVRAAGAHTTNTPAPTIAARPTTVAPPVPSDRTGRPNASKREDVLTARVCPMRITSA</sequence>